<keyword evidence="2" id="KW-1185">Reference proteome</keyword>
<dbReference type="EMBL" id="OX395127">
    <property type="protein sequence ID" value="CAI5766162.1"/>
    <property type="molecule type" value="Genomic_DNA"/>
</dbReference>
<organism evidence="1 2">
    <name type="scientific">Podarcis lilfordi</name>
    <name type="common">Lilford's wall lizard</name>
    <dbReference type="NCBI Taxonomy" id="74358"/>
    <lineage>
        <taxon>Eukaryota</taxon>
        <taxon>Metazoa</taxon>
        <taxon>Chordata</taxon>
        <taxon>Craniata</taxon>
        <taxon>Vertebrata</taxon>
        <taxon>Euteleostomi</taxon>
        <taxon>Lepidosauria</taxon>
        <taxon>Squamata</taxon>
        <taxon>Bifurcata</taxon>
        <taxon>Unidentata</taxon>
        <taxon>Episquamata</taxon>
        <taxon>Laterata</taxon>
        <taxon>Lacertibaenia</taxon>
        <taxon>Lacertidae</taxon>
        <taxon>Podarcis</taxon>
    </lineage>
</organism>
<sequence>MSPLYTLLLGFFQALHHEDASSRYLDTGSQKDRMRLRHAHASYIKTAEGFLLHSC</sequence>
<dbReference type="AlphaFoldDB" id="A0AA35NZJ2"/>
<accession>A0AA35NZJ2</accession>
<name>A0AA35NZJ2_9SAUR</name>
<protein>
    <submittedName>
        <fullName evidence="1">Uncharacterized protein</fullName>
    </submittedName>
</protein>
<evidence type="ECO:0000313" key="2">
    <source>
        <dbReference type="Proteomes" id="UP001178461"/>
    </source>
</evidence>
<dbReference type="Proteomes" id="UP001178461">
    <property type="component" value="Chromosome 2"/>
</dbReference>
<evidence type="ECO:0000313" key="1">
    <source>
        <dbReference type="EMBL" id="CAI5766162.1"/>
    </source>
</evidence>
<reference evidence="1" key="1">
    <citation type="submission" date="2022-12" db="EMBL/GenBank/DDBJ databases">
        <authorList>
            <person name="Alioto T."/>
            <person name="Alioto T."/>
            <person name="Gomez Garrido J."/>
        </authorList>
    </citation>
    <scope>NUCLEOTIDE SEQUENCE</scope>
</reference>
<gene>
    <name evidence="1" type="ORF">PODLI_1B011839</name>
</gene>
<proteinExistence type="predicted"/>